<comment type="caution">
    <text evidence="6">The sequence shown here is derived from an EMBL/GenBank/DDBJ whole genome shotgun (WGS) entry which is preliminary data.</text>
</comment>
<sequence>MSPPHPLLDLESIKLLRPTLKILAQGACKDGKEALVHIDAIYNMVFSEASSNISFDWALPVFYHVLDSSAGSLTDGDSAAARRIARRTMLVLRALSILLSRKSLNWDYMVHFWPRIWEHILFEYRFITELCDVFRLDDPIAKLFPVHLTLIASMAVLGREQAEEKELITYTPGVITHLTRIWRAWVHEENIRSMADVEINLSKAFGELAVGPDLDNTTELIAGAGSNVQDLLALVLTYLDIKISDHRFSVPGYLPSQLLACAIGLGSEVDDDTLQMLVDQGFIRRLVALITVLQSHPTPNQLQETGGVIDQCYISLFCCLQLRSERLSLVEAIKHGLIRCLATTCVDRRFDHPSSLDTNQLWTRLLDHICTRLDNRSVVRVTSKALLKPGMVHLVAQLENTSEWERWDKWLNSVQEAALRVVEFADSPRPLKFCDNLTCEVVAPRKHFRCCGHCRKRCYCSPACQKADWVNHRRFCAALDIGPGWGDDYLARCLRDEYIVHRSSILREYAGYMIENEGRSDFAMKWLFSDEAVERHVVSFDLLAHDITESQRGQYNEILDRVNREGSQIEVHAFGKLRGPSVDFWIAELRSSAGLGRRESLEELVEDFLRGRIDEVNYKLGLDALVSGLEEDSDEIISF</sequence>
<name>A0AAV9ZAS7_9AGAR</name>
<dbReference type="InterPro" id="IPR002893">
    <property type="entry name" value="Znf_MYND"/>
</dbReference>
<proteinExistence type="predicted"/>
<organism evidence="6 7">
    <name type="scientific">Favolaschia claudopus</name>
    <dbReference type="NCBI Taxonomy" id="2862362"/>
    <lineage>
        <taxon>Eukaryota</taxon>
        <taxon>Fungi</taxon>
        <taxon>Dikarya</taxon>
        <taxon>Basidiomycota</taxon>
        <taxon>Agaricomycotina</taxon>
        <taxon>Agaricomycetes</taxon>
        <taxon>Agaricomycetidae</taxon>
        <taxon>Agaricales</taxon>
        <taxon>Marasmiineae</taxon>
        <taxon>Mycenaceae</taxon>
        <taxon>Favolaschia</taxon>
    </lineage>
</organism>
<evidence type="ECO:0000256" key="4">
    <source>
        <dbReference type="PROSITE-ProRule" id="PRU00134"/>
    </source>
</evidence>
<dbReference type="GO" id="GO:0008270">
    <property type="term" value="F:zinc ion binding"/>
    <property type="evidence" value="ECO:0007669"/>
    <property type="project" value="UniProtKB-KW"/>
</dbReference>
<dbReference type="Gene3D" id="6.10.140.2220">
    <property type="match status" value="1"/>
</dbReference>
<dbReference type="PROSITE" id="PS50865">
    <property type="entry name" value="ZF_MYND_2"/>
    <property type="match status" value="1"/>
</dbReference>
<keyword evidence="2 4" id="KW-0863">Zinc-finger</keyword>
<accession>A0AAV9ZAS7</accession>
<reference evidence="6 7" key="1">
    <citation type="journal article" date="2024" name="J Genomics">
        <title>Draft genome sequencing and assembly of Favolaschia claudopus CIRM-BRFM 2984 isolated from oak limbs.</title>
        <authorList>
            <person name="Navarro D."/>
            <person name="Drula E."/>
            <person name="Chaduli D."/>
            <person name="Cazenave R."/>
            <person name="Ahrendt S."/>
            <person name="Wang J."/>
            <person name="Lipzen A."/>
            <person name="Daum C."/>
            <person name="Barry K."/>
            <person name="Grigoriev I.V."/>
            <person name="Favel A."/>
            <person name="Rosso M.N."/>
            <person name="Martin F."/>
        </authorList>
    </citation>
    <scope>NUCLEOTIDE SEQUENCE [LARGE SCALE GENOMIC DNA]</scope>
    <source>
        <strain evidence="6 7">CIRM-BRFM 2984</strain>
    </source>
</reference>
<keyword evidence="3" id="KW-0862">Zinc</keyword>
<protein>
    <recommendedName>
        <fullName evidence="5">MYND-type domain-containing protein</fullName>
    </recommendedName>
</protein>
<evidence type="ECO:0000313" key="6">
    <source>
        <dbReference type="EMBL" id="KAK6977168.1"/>
    </source>
</evidence>
<dbReference type="AlphaFoldDB" id="A0AAV9ZAS7"/>
<evidence type="ECO:0000259" key="5">
    <source>
        <dbReference type="PROSITE" id="PS50865"/>
    </source>
</evidence>
<dbReference type="Proteomes" id="UP001362999">
    <property type="component" value="Unassembled WGS sequence"/>
</dbReference>
<evidence type="ECO:0000313" key="7">
    <source>
        <dbReference type="Proteomes" id="UP001362999"/>
    </source>
</evidence>
<feature type="domain" description="MYND-type" evidence="5">
    <location>
        <begin position="436"/>
        <end position="476"/>
    </location>
</feature>
<gene>
    <name evidence="6" type="ORF">R3P38DRAFT_3125608</name>
</gene>
<dbReference type="SUPFAM" id="SSF144232">
    <property type="entry name" value="HIT/MYND zinc finger-like"/>
    <property type="match status" value="1"/>
</dbReference>
<keyword evidence="1" id="KW-0479">Metal-binding</keyword>
<evidence type="ECO:0000256" key="3">
    <source>
        <dbReference type="ARBA" id="ARBA00022833"/>
    </source>
</evidence>
<dbReference type="EMBL" id="JAWWNJ010000171">
    <property type="protein sequence ID" value="KAK6977168.1"/>
    <property type="molecule type" value="Genomic_DNA"/>
</dbReference>
<evidence type="ECO:0000256" key="2">
    <source>
        <dbReference type="ARBA" id="ARBA00022771"/>
    </source>
</evidence>
<evidence type="ECO:0000256" key="1">
    <source>
        <dbReference type="ARBA" id="ARBA00022723"/>
    </source>
</evidence>
<keyword evidence="7" id="KW-1185">Reference proteome</keyword>